<comment type="caution">
    <text evidence="3">The sequence shown here is derived from an EMBL/GenBank/DDBJ whole genome shotgun (WGS) entry which is preliminary data.</text>
</comment>
<evidence type="ECO:0000313" key="4">
    <source>
        <dbReference type="Proteomes" id="UP000295719"/>
    </source>
</evidence>
<dbReference type="Pfam" id="PF10022">
    <property type="entry name" value="DUF2264"/>
    <property type="match status" value="1"/>
</dbReference>
<dbReference type="InterPro" id="IPR016624">
    <property type="entry name" value="UCP014753"/>
</dbReference>
<dbReference type="PANTHER" id="PTHR35339">
    <property type="entry name" value="LINALOOL DEHYDRATASE_ISOMERASE DOMAIN-CONTAINING PROTEIN"/>
    <property type="match status" value="1"/>
</dbReference>
<evidence type="ECO:0000313" key="3">
    <source>
        <dbReference type="EMBL" id="TCV95215.1"/>
    </source>
</evidence>
<dbReference type="PIRSF" id="PIRSF014753">
    <property type="entry name" value="UCP014753"/>
    <property type="match status" value="1"/>
</dbReference>
<name>A0A4R3YQL6_9GAMM</name>
<evidence type="ECO:0000259" key="2">
    <source>
        <dbReference type="Pfam" id="PF20938"/>
    </source>
</evidence>
<protein>
    <recommendedName>
        <fullName evidence="5">DUF2264 domain-containing protein</fullName>
    </recommendedName>
</protein>
<accession>A0A4R3YQL6</accession>
<dbReference type="Proteomes" id="UP000295719">
    <property type="component" value="Unassembled WGS sequence"/>
</dbReference>
<gene>
    <name evidence="3" type="ORF">EDC52_106146</name>
</gene>
<dbReference type="AlphaFoldDB" id="A0A4R3YQL6"/>
<keyword evidence="4" id="KW-1185">Reference proteome</keyword>
<reference evidence="3 4" key="1">
    <citation type="submission" date="2019-03" db="EMBL/GenBank/DDBJ databases">
        <title>Genomic Encyclopedia of Type Strains, Phase IV (KMG-IV): sequencing the most valuable type-strain genomes for metagenomic binning, comparative biology and taxonomic classification.</title>
        <authorList>
            <person name="Goeker M."/>
        </authorList>
    </citation>
    <scope>NUCLEOTIDE SEQUENCE [LARGE SCALE GENOMIC DNA]</scope>
    <source>
        <strain evidence="3 4">DSM 19580</strain>
    </source>
</reference>
<feature type="domain" description="DUF2264" evidence="2">
    <location>
        <begin position="361"/>
        <end position="569"/>
    </location>
</feature>
<organism evidence="3 4">
    <name type="scientific">Biostraticola tofi</name>
    <dbReference type="NCBI Taxonomy" id="466109"/>
    <lineage>
        <taxon>Bacteria</taxon>
        <taxon>Pseudomonadati</taxon>
        <taxon>Pseudomonadota</taxon>
        <taxon>Gammaproteobacteria</taxon>
        <taxon>Enterobacterales</taxon>
        <taxon>Bruguierivoracaceae</taxon>
        <taxon>Biostraticola</taxon>
    </lineage>
</organism>
<sequence>MNVKSNNFSDLSSRGAVINWFESLFESVWNQREENAAGITLGGMVPLYGEKIAAMETFCRLLWGVFPVISSGEDHPIDVKAIFRIIAQGTDPASPAYWGDVTDFDQRSVEMAVFGCGLMLSAQQFKQHLSALERQRLIAWLNQIREVKLPKNNWSFFPIMIETGLCLAGDNYSKETIEQHFTLLDSYYLGDGWYSDGENRPRDYYNAMALHYYGLIYSTVMRDKDPERCAILRQRATVFAHDFIYMFDQSGSAIPFGRSLTYRFAQAAFWSAAAFAGLDSVPLGIIKGIILRNLRWWLQQDMCDSRGVMTVGYSYSNPLIAEDYNAPGSPYWACKAFLILALGEEHPFWLCQEQPLPQRETTRSMPHAGHIVHDDKINHHHYLLNAGQFPAKNYNNSESKYGKFAYSSLLGFNLERSRYGIELNACDSSLLFSEFDGYYRGRLNSQRTKTASDRIFTQWFPWPDVEVNSWLMPLDAGHLRIHIIQSGRALESVEGGFPLPVSMPNEHRFDPAEGCVISDKFQLYSSIKDISPDVTRHSDLVLSPPGSNIIFPCSSGVPVLRKNLLPGRTLLASLVNAGQGEFKRHNLKPEIVLEKEKISINVENKTFNLFI</sequence>
<dbReference type="InterPro" id="IPR049237">
    <property type="entry name" value="DUF2264_C"/>
</dbReference>
<evidence type="ECO:0008006" key="5">
    <source>
        <dbReference type="Google" id="ProtNLM"/>
    </source>
</evidence>
<dbReference type="Pfam" id="PF20938">
    <property type="entry name" value="DUF2264_C"/>
    <property type="match status" value="1"/>
</dbReference>
<feature type="domain" description="DUF2264" evidence="1">
    <location>
        <begin position="14"/>
        <end position="356"/>
    </location>
</feature>
<dbReference type="EMBL" id="SMCR01000006">
    <property type="protein sequence ID" value="TCV95215.1"/>
    <property type="molecule type" value="Genomic_DNA"/>
</dbReference>
<dbReference type="InterPro" id="IPR049349">
    <property type="entry name" value="DUF2264_N"/>
</dbReference>
<evidence type="ECO:0000259" key="1">
    <source>
        <dbReference type="Pfam" id="PF10022"/>
    </source>
</evidence>
<proteinExistence type="predicted"/>
<dbReference type="PANTHER" id="PTHR35339:SF4">
    <property type="entry name" value="LINALOOL DEHYDRATASE_ISOMERASE DOMAIN-CONTAINING PROTEIN"/>
    <property type="match status" value="1"/>
</dbReference>